<reference evidence="2" key="1">
    <citation type="submission" date="2017-10" db="EMBL/GenBank/DDBJ databases">
        <title>Rapid genome shrinkage in a self-fertile nematode reveals novel sperm competition proteins.</title>
        <authorList>
            <person name="Yin D."/>
            <person name="Schwarz E.M."/>
            <person name="Thomas C.G."/>
            <person name="Felde R.L."/>
            <person name="Korf I.F."/>
            <person name="Cutter A.D."/>
            <person name="Schartner C.M."/>
            <person name="Ralston E.J."/>
            <person name="Meyer B.J."/>
            <person name="Haag E.S."/>
        </authorList>
    </citation>
    <scope>NUCLEOTIDE SEQUENCE [LARGE SCALE GENOMIC DNA]</scope>
    <source>
        <strain evidence="2">JU1422</strain>
    </source>
</reference>
<dbReference type="AlphaFoldDB" id="A0A2G5UMN7"/>
<comment type="caution">
    <text evidence="1">The sequence shown here is derived from an EMBL/GenBank/DDBJ whole genome shotgun (WGS) entry which is preliminary data.</text>
</comment>
<protein>
    <submittedName>
        <fullName evidence="1">Uncharacterized protein</fullName>
    </submittedName>
</protein>
<organism evidence="1 2">
    <name type="scientific">Caenorhabditis nigoni</name>
    <dbReference type="NCBI Taxonomy" id="1611254"/>
    <lineage>
        <taxon>Eukaryota</taxon>
        <taxon>Metazoa</taxon>
        <taxon>Ecdysozoa</taxon>
        <taxon>Nematoda</taxon>
        <taxon>Chromadorea</taxon>
        <taxon>Rhabditida</taxon>
        <taxon>Rhabditina</taxon>
        <taxon>Rhabditomorpha</taxon>
        <taxon>Rhabditoidea</taxon>
        <taxon>Rhabditidae</taxon>
        <taxon>Peloderinae</taxon>
        <taxon>Caenorhabditis</taxon>
    </lineage>
</organism>
<evidence type="ECO:0000313" key="1">
    <source>
        <dbReference type="EMBL" id="PIC40516.1"/>
    </source>
</evidence>
<name>A0A2G5UMN7_9PELO</name>
<dbReference type="PANTHER" id="PTHR21525:SF9">
    <property type="entry name" value="CHANNEL_COLICIN DOMAIN-CONTAINING PROTEIN"/>
    <property type="match status" value="1"/>
</dbReference>
<accession>A0A2G5UMN7</accession>
<dbReference type="Proteomes" id="UP000230233">
    <property type="component" value="Chromosome III"/>
</dbReference>
<dbReference type="EMBL" id="PDUG01000003">
    <property type="protein sequence ID" value="PIC40516.1"/>
    <property type="molecule type" value="Genomic_DNA"/>
</dbReference>
<evidence type="ECO:0000313" key="2">
    <source>
        <dbReference type="Proteomes" id="UP000230233"/>
    </source>
</evidence>
<dbReference type="STRING" id="1611254.A0A2G5UMN7"/>
<dbReference type="OrthoDB" id="5872094at2759"/>
<dbReference type="PANTHER" id="PTHR21525">
    <property type="entry name" value="MOTILE SPERM PROTEIN"/>
    <property type="match status" value="1"/>
</dbReference>
<sequence>MLEYLSGTLLPCGSIYNLLGYAGESVSSMGNIISQHIPSFWSSPTLSGGLTGAIVGCYQNSLNYVVQVGGRSSNILNIFDKTVKSSRGNPKWYARIDMPHGKVPYHHINVNKAITGVKDPHIWISGATAHAAGAIGRVLGVLNAIGPAAMALYIAKTGYDVLKICITGNVTGAIALAAKEMASYWMSSCGASAGAAAGSVVFPGVGTLLGAFLGGIAAGFGFESFKDSIVKTIKNFLNAYF</sequence>
<gene>
    <name evidence="1" type="primary">Cnig_chr_III.g11830</name>
    <name evidence="1" type="ORF">B9Z55_011830</name>
</gene>
<keyword evidence="2" id="KW-1185">Reference proteome</keyword>
<proteinExistence type="predicted"/>